<organism evidence="2 3">
    <name type="scientific">Litoreibacter albidus</name>
    <dbReference type="NCBI Taxonomy" id="670155"/>
    <lineage>
        <taxon>Bacteria</taxon>
        <taxon>Pseudomonadati</taxon>
        <taxon>Pseudomonadota</taxon>
        <taxon>Alphaproteobacteria</taxon>
        <taxon>Rhodobacterales</taxon>
        <taxon>Roseobacteraceae</taxon>
        <taxon>Litoreibacter</taxon>
    </lineage>
</organism>
<reference evidence="3" key="1">
    <citation type="submission" date="2016-10" db="EMBL/GenBank/DDBJ databases">
        <authorList>
            <person name="Varghese N."/>
            <person name="Submissions S."/>
        </authorList>
    </citation>
    <scope>NUCLEOTIDE SEQUENCE [LARGE SCALE GENOMIC DNA]</scope>
    <source>
        <strain evidence="3">DSM 26922</strain>
    </source>
</reference>
<dbReference type="GO" id="GO:0005886">
    <property type="term" value="C:plasma membrane"/>
    <property type="evidence" value="ECO:0007669"/>
    <property type="project" value="TreeGrafter"/>
</dbReference>
<gene>
    <name evidence="2" type="ORF">SAMN04488001_2833</name>
</gene>
<feature type="transmembrane region" description="Helical" evidence="1">
    <location>
        <begin position="256"/>
        <end position="276"/>
    </location>
</feature>
<name>A0A1H3AEH7_9RHOB</name>
<dbReference type="STRING" id="670155.SAMN04488001_2833"/>
<dbReference type="RefSeq" id="WP_089947588.1">
    <property type="nucleotide sequence ID" value="NZ_FNOI01000005.1"/>
</dbReference>
<feature type="transmembrane region" description="Helical" evidence="1">
    <location>
        <begin position="106"/>
        <end position="126"/>
    </location>
</feature>
<dbReference type="PANTHER" id="PTHR38095">
    <property type="entry name" value="ANAEROBIC DIMETHYL SULFOXIDE REDUCTASE CHAIN YNFH"/>
    <property type="match status" value="1"/>
</dbReference>
<dbReference type="OrthoDB" id="5520897at2"/>
<dbReference type="GO" id="GO:0009390">
    <property type="term" value="C:dimethyl sulfoxide reductase complex"/>
    <property type="evidence" value="ECO:0007669"/>
    <property type="project" value="TreeGrafter"/>
</dbReference>
<feature type="transmembrane region" description="Helical" evidence="1">
    <location>
        <begin position="33"/>
        <end position="59"/>
    </location>
</feature>
<sequence>MHPAPSIIFFTVFSGLGFGLLTFLGFGKPDYSGFTAFIFFLIAYVFAVGGLVASTFHLGNPQRALKAFTQWRTSWLSREGCLAVAALTVMGFYAIGVVFLDTRWTLLGLLGAALSLATVFGTSMIYTQITTVPRWNHWTTPVLFIGYALTGGAFLAGQTSIAAPMLLALGVLQCVVWMVGDKLFATSGSTIETATGLGAMGKVRMFEAPHSSKNYLMKEMVHVIGRKHARKLRIIGVLCLSLLPYLLLVIPPFHHLLSLFALLLHIGGALTLRWLFFAEAEHTVGLYYGQR</sequence>
<feature type="transmembrane region" description="Helical" evidence="1">
    <location>
        <begin position="232"/>
        <end position="250"/>
    </location>
</feature>
<keyword evidence="1" id="KW-0812">Transmembrane</keyword>
<dbReference type="InterPro" id="IPR007059">
    <property type="entry name" value="DmsC"/>
</dbReference>
<accession>A0A1H3AEH7</accession>
<feature type="transmembrane region" description="Helical" evidence="1">
    <location>
        <begin position="7"/>
        <end position="27"/>
    </location>
</feature>
<proteinExistence type="predicted"/>
<keyword evidence="1" id="KW-0472">Membrane</keyword>
<feature type="transmembrane region" description="Helical" evidence="1">
    <location>
        <begin position="80"/>
        <end position="100"/>
    </location>
</feature>
<evidence type="ECO:0000313" key="2">
    <source>
        <dbReference type="EMBL" id="SDX27574.1"/>
    </source>
</evidence>
<dbReference type="GO" id="GO:0009389">
    <property type="term" value="F:dimethyl sulfoxide reductase activity"/>
    <property type="evidence" value="ECO:0007669"/>
    <property type="project" value="TreeGrafter"/>
</dbReference>
<keyword evidence="1" id="KW-1133">Transmembrane helix</keyword>
<evidence type="ECO:0000256" key="1">
    <source>
        <dbReference type="SAM" id="Phobius"/>
    </source>
</evidence>
<dbReference type="Proteomes" id="UP000199441">
    <property type="component" value="Unassembled WGS sequence"/>
</dbReference>
<dbReference type="AlphaFoldDB" id="A0A1H3AEH7"/>
<evidence type="ECO:0000313" key="3">
    <source>
        <dbReference type="Proteomes" id="UP000199441"/>
    </source>
</evidence>
<dbReference type="PANTHER" id="PTHR38095:SF1">
    <property type="entry name" value="ANAEROBIC DIMETHYL SULFOXIDE REDUCTASE CHAIN YNFH"/>
    <property type="match status" value="1"/>
</dbReference>
<dbReference type="Pfam" id="PF04976">
    <property type="entry name" value="DmsC"/>
    <property type="match status" value="1"/>
</dbReference>
<protein>
    <submittedName>
        <fullName evidence="2">DMSO reductase anchor subunit</fullName>
    </submittedName>
</protein>
<feature type="transmembrane region" description="Helical" evidence="1">
    <location>
        <begin position="138"/>
        <end position="155"/>
    </location>
</feature>
<dbReference type="EMBL" id="FNOI01000005">
    <property type="protein sequence ID" value="SDX27574.1"/>
    <property type="molecule type" value="Genomic_DNA"/>
</dbReference>
<feature type="transmembrane region" description="Helical" evidence="1">
    <location>
        <begin position="161"/>
        <end position="180"/>
    </location>
</feature>
<dbReference type="GO" id="GO:0019645">
    <property type="term" value="P:anaerobic electron transport chain"/>
    <property type="evidence" value="ECO:0007669"/>
    <property type="project" value="InterPro"/>
</dbReference>
<keyword evidence="3" id="KW-1185">Reference proteome</keyword>